<evidence type="ECO:0000256" key="1">
    <source>
        <dbReference type="ARBA" id="ARBA00004651"/>
    </source>
</evidence>
<keyword evidence="5 7" id="KW-0472">Membrane</keyword>
<comment type="caution">
    <text evidence="10">The sequence shown here is derived from an EMBL/GenBank/DDBJ whole genome shotgun (WGS) entry which is preliminary data.</text>
</comment>
<feature type="transmembrane region" description="Helical" evidence="7">
    <location>
        <begin position="409"/>
        <end position="428"/>
    </location>
</feature>
<evidence type="ECO:0000259" key="8">
    <source>
        <dbReference type="Pfam" id="PF02687"/>
    </source>
</evidence>
<sequence>MIGLVFKELWGRKRRMVGSLVAVFLGVTFLTGTLVLGDTLAASIDGYFSRAYGNADVTVRNATKVSDAPWGARGQIDASVMDKVRQVDGVANAEPTIQGSGQLLAKDGTTIQSRGPRTAGNWMSDPELNPYHLVSGRAPRAPDEVVINKMFADEGNLKVGDRTAVLTPEKVPVTVVGISKFGDEDAFGETSLTAFSLEGAREHVAKGTDRLSGVAVRAEDGVSQAELASRIKPVLPAGVEAITNKAQVEEGMSLVESGFLRVFRIVLASFGGVALLVAAFSIHNTFAITMAQRTRESALLRALGAGRRQVVTIVGFEALVVGGAATLAGLAGGLGFAALLRQLFTRFRIGIAMEGLTVAATSILIAVPVGLLVTLVAAFGPALKASRTPPLAALREVAAEASRPSETRLIVGGVFGVVAVGTVVFGAVTGQVAMAAAGAAVTAAAMVVLGPVAARPVAALLGGPAARLRGVPGTLARDNASRSPARTAGAATALMIGVGVVTLMTVFTGSLRASLEDGVAGSFKGPIVVNAGNNETGGFSTALVQEAARLPQVREAAGLGTGSMRVNGSPSTVSVADPSSLRRVLDLDVRDGALSNAGTFAVSKKTADDNDWHVGTPVGVTFADGTSQKLTVGAVYENTDLTGDYLVPRTLWDAHTRQPLDTRAFVELNPGASVASARQALTDLAKPYGAPEVQSRDEFVAAQTEEMAGFIAVVYGMLILAIVVALLGIANTLSLAVHERTRELGLLRAVGATRPQIRSMVRWESVIVALFGTGGGLGLGVFLGWGFGTALGNPFAPPAVQLAVIALVGAVAGALAAVRPARRAARLAILSAISAP</sequence>
<keyword evidence="11" id="KW-1185">Reference proteome</keyword>
<dbReference type="InterPro" id="IPR003838">
    <property type="entry name" value="ABC3_permease_C"/>
</dbReference>
<feature type="transmembrane region" description="Helical" evidence="7">
    <location>
        <begin position="310"/>
        <end position="338"/>
    </location>
</feature>
<dbReference type="RefSeq" id="WP_371939637.1">
    <property type="nucleotide sequence ID" value="NZ_JAXCEH010000002.1"/>
</dbReference>
<feature type="domain" description="MacB-like periplasmic core" evidence="9">
    <location>
        <begin position="19"/>
        <end position="233"/>
    </location>
</feature>
<evidence type="ECO:0000313" key="10">
    <source>
        <dbReference type="EMBL" id="MFA1553270.1"/>
    </source>
</evidence>
<evidence type="ECO:0000259" key="9">
    <source>
        <dbReference type="Pfam" id="PF12704"/>
    </source>
</evidence>
<comment type="similarity">
    <text evidence="6">Belongs to the ABC-4 integral membrane protein family.</text>
</comment>
<organism evidence="10 11">
    <name type="scientific">Actinomadura chokoriensis</name>
    <dbReference type="NCBI Taxonomy" id="454156"/>
    <lineage>
        <taxon>Bacteria</taxon>
        <taxon>Bacillati</taxon>
        <taxon>Actinomycetota</taxon>
        <taxon>Actinomycetes</taxon>
        <taxon>Streptosporangiales</taxon>
        <taxon>Thermomonosporaceae</taxon>
        <taxon>Actinomadura</taxon>
    </lineage>
</organism>
<accession>A0ABV4QRP5</accession>
<keyword evidence="4 7" id="KW-1133">Transmembrane helix</keyword>
<dbReference type="PANTHER" id="PTHR30572:SF4">
    <property type="entry name" value="ABC TRANSPORTER PERMEASE YTRF"/>
    <property type="match status" value="1"/>
</dbReference>
<feature type="transmembrane region" description="Helical" evidence="7">
    <location>
        <begin position="487"/>
        <end position="507"/>
    </location>
</feature>
<dbReference type="InterPro" id="IPR025857">
    <property type="entry name" value="MacB_PCD"/>
</dbReference>
<evidence type="ECO:0000256" key="5">
    <source>
        <dbReference type="ARBA" id="ARBA00023136"/>
    </source>
</evidence>
<feature type="transmembrane region" description="Helical" evidence="7">
    <location>
        <begin position="707"/>
        <end position="730"/>
    </location>
</feature>
<evidence type="ECO:0000256" key="3">
    <source>
        <dbReference type="ARBA" id="ARBA00022692"/>
    </source>
</evidence>
<reference evidence="10 11" key="1">
    <citation type="submission" date="2023-11" db="EMBL/GenBank/DDBJ databases">
        <title>Actinomadura monticuli sp. nov., isolated from volcanic ash.</title>
        <authorList>
            <person name="Lee S.D."/>
            <person name="Yang H."/>
            <person name="Kim I.S."/>
        </authorList>
    </citation>
    <scope>NUCLEOTIDE SEQUENCE [LARGE SCALE GENOMIC DNA]</scope>
    <source>
        <strain evidence="10 11">DSM 45346</strain>
    </source>
</reference>
<feature type="domain" description="ABC3 transporter permease C-terminal" evidence="8">
    <location>
        <begin position="269"/>
        <end position="390"/>
    </location>
</feature>
<name>A0ABV4QRP5_9ACTN</name>
<keyword evidence="3 7" id="KW-0812">Transmembrane</keyword>
<gene>
    <name evidence="10" type="ORF">SM436_06160</name>
</gene>
<comment type="subcellular location">
    <subcellularLocation>
        <location evidence="1">Cell membrane</location>
        <topology evidence="1">Multi-pass membrane protein</topology>
    </subcellularLocation>
</comment>
<dbReference type="EMBL" id="JAXCEH010000002">
    <property type="protein sequence ID" value="MFA1553270.1"/>
    <property type="molecule type" value="Genomic_DNA"/>
</dbReference>
<dbReference type="InterPro" id="IPR050250">
    <property type="entry name" value="Macrolide_Exporter_MacB"/>
</dbReference>
<dbReference type="PANTHER" id="PTHR30572">
    <property type="entry name" value="MEMBRANE COMPONENT OF TRANSPORTER-RELATED"/>
    <property type="match status" value="1"/>
</dbReference>
<feature type="transmembrane region" description="Helical" evidence="7">
    <location>
        <begin position="358"/>
        <end position="379"/>
    </location>
</feature>
<feature type="domain" description="MacB-like periplasmic core" evidence="9">
    <location>
        <begin position="487"/>
        <end position="683"/>
    </location>
</feature>
<dbReference type="Pfam" id="PF02687">
    <property type="entry name" value="FtsX"/>
    <property type="match status" value="2"/>
</dbReference>
<dbReference type="Proteomes" id="UP001569904">
    <property type="component" value="Unassembled WGS sequence"/>
</dbReference>
<evidence type="ECO:0000256" key="4">
    <source>
        <dbReference type="ARBA" id="ARBA00022989"/>
    </source>
</evidence>
<feature type="transmembrane region" description="Helical" evidence="7">
    <location>
        <begin position="799"/>
        <end position="818"/>
    </location>
</feature>
<protein>
    <submittedName>
        <fullName evidence="10">FtsX-like permease family protein</fullName>
    </submittedName>
</protein>
<evidence type="ECO:0000256" key="6">
    <source>
        <dbReference type="ARBA" id="ARBA00038076"/>
    </source>
</evidence>
<proteinExistence type="inferred from homology"/>
<feature type="transmembrane region" description="Helical" evidence="7">
    <location>
        <begin position="434"/>
        <end position="454"/>
    </location>
</feature>
<feature type="domain" description="ABC3 transporter permease C-terminal" evidence="8">
    <location>
        <begin position="717"/>
        <end position="827"/>
    </location>
</feature>
<evidence type="ECO:0000313" key="11">
    <source>
        <dbReference type="Proteomes" id="UP001569904"/>
    </source>
</evidence>
<keyword evidence="2" id="KW-1003">Cell membrane</keyword>
<evidence type="ECO:0000256" key="7">
    <source>
        <dbReference type="SAM" id="Phobius"/>
    </source>
</evidence>
<feature type="transmembrane region" description="Helical" evidence="7">
    <location>
        <begin position="766"/>
        <end position="787"/>
    </location>
</feature>
<feature type="transmembrane region" description="Helical" evidence="7">
    <location>
        <begin position="262"/>
        <end position="289"/>
    </location>
</feature>
<dbReference type="Pfam" id="PF12704">
    <property type="entry name" value="MacB_PCD"/>
    <property type="match status" value="2"/>
</dbReference>
<evidence type="ECO:0000256" key="2">
    <source>
        <dbReference type="ARBA" id="ARBA00022475"/>
    </source>
</evidence>